<sequence length="109" mass="11633">MGRPPSRRSRLTAVYVFVQLAERPDFRGEPPEHEPFVDSLVERQLVLLGGSLGSDAAAYVLRCDSLAAARAVVAEDPLVSSGAMTATVTAWDLVGVDLRLVEPDLVVGS</sequence>
<protein>
    <recommendedName>
        <fullName evidence="3">YCII-related domain-containing protein</fullName>
    </recommendedName>
</protein>
<reference evidence="2" key="1">
    <citation type="journal article" date="2019" name="Int. J. Syst. Evol. Microbiol.">
        <title>The Global Catalogue of Microorganisms (GCM) 10K type strain sequencing project: providing services to taxonomists for standard genome sequencing and annotation.</title>
        <authorList>
            <consortium name="The Broad Institute Genomics Platform"/>
            <consortium name="The Broad Institute Genome Sequencing Center for Infectious Disease"/>
            <person name="Wu L."/>
            <person name="Ma J."/>
        </authorList>
    </citation>
    <scope>NUCLEOTIDE SEQUENCE [LARGE SCALE GENOMIC DNA]</scope>
    <source>
        <strain evidence="2">JCM 15614</strain>
    </source>
</reference>
<gene>
    <name evidence="1" type="ORF">GCM10010531_15160</name>
</gene>
<name>A0ABP6P0P3_9ACTN</name>
<dbReference type="SUPFAM" id="SSF54909">
    <property type="entry name" value="Dimeric alpha+beta barrel"/>
    <property type="match status" value="1"/>
</dbReference>
<evidence type="ECO:0000313" key="2">
    <source>
        <dbReference type="Proteomes" id="UP001499924"/>
    </source>
</evidence>
<accession>A0ABP6P0P3</accession>
<dbReference type="Proteomes" id="UP001499924">
    <property type="component" value="Unassembled WGS sequence"/>
</dbReference>
<proteinExistence type="predicted"/>
<dbReference type="EMBL" id="BAAAVV010000003">
    <property type="protein sequence ID" value="GAA3163977.1"/>
    <property type="molecule type" value="Genomic_DNA"/>
</dbReference>
<dbReference type="InterPro" id="IPR011008">
    <property type="entry name" value="Dimeric_a/b-barrel"/>
</dbReference>
<organism evidence="1 2">
    <name type="scientific">Blastococcus jejuensis</name>
    <dbReference type="NCBI Taxonomy" id="351224"/>
    <lineage>
        <taxon>Bacteria</taxon>
        <taxon>Bacillati</taxon>
        <taxon>Actinomycetota</taxon>
        <taxon>Actinomycetes</taxon>
        <taxon>Geodermatophilales</taxon>
        <taxon>Geodermatophilaceae</taxon>
        <taxon>Blastococcus</taxon>
    </lineage>
</organism>
<evidence type="ECO:0000313" key="1">
    <source>
        <dbReference type="EMBL" id="GAA3163977.1"/>
    </source>
</evidence>
<evidence type="ECO:0008006" key="3">
    <source>
        <dbReference type="Google" id="ProtNLM"/>
    </source>
</evidence>
<comment type="caution">
    <text evidence="1">The sequence shown here is derived from an EMBL/GenBank/DDBJ whole genome shotgun (WGS) entry which is preliminary data.</text>
</comment>
<keyword evidence="2" id="KW-1185">Reference proteome</keyword>